<comment type="caution">
    <text evidence="5">The sequence shown here is derived from an EMBL/GenBank/DDBJ whole genome shotgun (WGS) entry which is preliminary data.</text>
</comment>
<dbReference type="GO" id="GO:0003677">
    <property type="term" value="F:DNA binding"/>
    <property type="evidence" value="ECO:0007669"/>
    <property type="project" value="UniProtKB-KW"/>
</dbReference>
<dbReference type="Pfam" id="PF07702">
    <property type="entry name" value="UTRA"/>
    <property type="match status" value="1"/>
</dbReference>
<dbReference type="GO" id="GO:0045892">
    <property type="term" value="P:negative regulation of DNA-templated transcription"/>
    <property type="evidence" value="ECO:0007669"/>
    <property type="project" value="TreeGrafter"/>
</dbReference>
<proteinExistence type="predicted"/>
<dbReference type="InterPro" id="IPR050679">
    <property type="entry name" value="Bact_HTH_transcr_reg"/>
</dbReference>
<dbReference type="InParanoid" id="A0A420WM24"/>
<dbReference type="GO" id="GO:0003700">
    <property type="term" value="F:DNA-binding transcription factor activity"/>
    <property type="evidence" value="ECO:0007669"/>
    <property type="project" value="InterPro"/>
</dbReference>
<dbReference type="InterPro" id="IPR000524">
    <property type="entry name" value="Tscrpt_reg_HTH_GntR"/>
</dbReference>
<dbReference type="InterPro" id="IPR011663">
    <property type="entry name" value="UTRA"/>
</dbReference>
<dbReference type="InterPro" id="IPR028978">
    <property type="entry name" value="Chorismate_lyase_/UTRA_dom_sf"/>
</dbReference>
<dbReference type="AlphaFoldDB" id="A0A420WM24"/>
<evidence type="ECO:0000313" key="5">
    <source>
        <dbReference type="EMBL" id="RKQ71962.1"/>
    </source>
</evidence>
<dbReference type="PROSITE" id="PS50949">
    <property type="entry name" value="HTH_GNTR"/>
    <property type="match status" value="1"/>
</dbReference>
<dbReference type="Pfam" id="PF00392">
    <property type="entry name" value="GntR"/>
    <property type="match status" value="1"/>
</dbReference>
<protein>
    <submittedName>
        <fullName evidence="5">GntR family transcriptional regulator</fullName>
    </submittedName>
</protein>
<dbReference type="RefSeq" id="WP_121099753.1">
    <property type="nucleotide sequence ID" value="NZ_RBII01000001.1"/>
</dbReference>
<dbReference type="CDD" id="cd07377">
    <property type="entry name" value="WHTH_GntR"/>
    <property type="match status" value="1"/>
</dbReference>
<gene>
    <name evidence="5" type="ORF">DES40_1298</name>
</gene>
<dbReference type="SUPFAM" id="SSF64288">
    <property type="entry name" value="Chorismate lyase-like"/>
    <property type="match status" value="1"/>
</dbReference>
<dbReference type="PANTHER" id="PTHR44846">
    <property type="entry name" value="MANNOSYL-D-GLYCERATE TRANSPORT/METABOLISM SYSTEM REPRESSOR MNGR-RELATED"/>
    <property type="match status" value="1"/>
</dbReference>
<feature type="domain" description="HTH gntR-type" evidence="4">
    <location>
        <begin position="23"/>
        <end position="91"/>
    </location>
</feature>
<evidence type="ECO:0000259" key="4">
    <source>
        <dbReference type="PROSITE" id="PS50949"/>
    </source>
</evidence>
<accession>A0A420WM24</accession>
<dbReference type="PRINTS" id="PR00035">
    <property type="entry name" value="HTHGNTR"/>
</dbReference>
<evidence type="ECO:0000256" key="3">
    <source>
        <dbReference type="ARBA" id="ARBA00023163"/>
    </source>
</evidence>
<dbReference type="PANTHER" id="PTHR44846:SF1">
    <property type="entry name" value="MANNOSYL-D-GLYCERATE TRANSPORT_METABOLISM SYSTEM REPRESSOR MNGR-RELATED"/>
    <property type="match status" value="1"/>
</dbReference>
<name>A0A420WM24_9PROT</name>
<dbReference type="Gene3D" id="3.40.1410.10">
    <property type="entry name" value="Chorismate lyase-like"/>
    <property type="match status" value="1"/>
</dbReference>
<dbReference type="FunCoup" id="A0A420WM24">
    <property type="interactions" value="58"/>
</dbReference>
<dbReference type="SUPFAM" id="SSF46785">
    <property type="entry name" value="Winged helix' DNA-binding domain"/>
    <property type="match status" value="1"/>
</dbReference>
<dbReference type="SMART" id="SM00345">
    <property type="entry name" value="HTH_GNTR"/>
    <property type="match status" value="1"/>
</dbReference>
<dbReference type="EMBL" id="RBII01000001">
    <property type="protein sequence ID" value="RKQ71962.1"/>
    <property type="molecule type" value="Genomic_DNA"/>
</dbReference>
<reference evidence="5 6" key="1">
    <citation type="submission" date="2018-10" db="EMBL/GenBank/DDBJ databases">
        <title>Genomic Encyclopedia of Type Strains, Phase IV (KMG-IV): sequencing the most valuable type-strain genomes for metagenomic binning, comparative biology and taxonomic classification.</title>
        <authorList>
            <person name="Goeker M."/>
        </authorList>
    </citation>
    <scope>NUCLEOTIDE SEQUENCE [LARGE SCALE GENOMIC DNA]</scope>
    <source>
        <strain evidence="5 6">DSM 22008</strain>
    </source>
</reference>
<dbReference type="SMART" id="SM00866">
    <property type="entry name" value="UTRA"/>
    <property type="match status" value="1"/>
</dbReference>
<keyword evidence="1" id="KW-0805">Transcription regulation</keyword>
<dbReference type="Proteomes" id="UP000282211">
    <property type="component" value="Unassembled WGS sequence"/>
</dbReference>
<keyword evidence="6" id="KW-1185">Reference proteome</keyword>
<keyword evidence="2" id="KW-0238">DNA-binding</keyword>
<dbReference type="OrthoDB" id="7173258at2"/>
<dbReference type="InterPro" id="IPR036390">
    <property type="entry name" value="WH_DNA-bd_sf"/>
</dbReference>
<organism evidence="5 6">
    <name type="scientific">Litorimonas taeanensis</name>
    <dbReference type="NCBI Taxonomy" id="568099"/>
    <lineage>
        <taxon>Bacteria</taxon>
        <taxon>Pseudomonadati</taxon>
        <taxon>Pseudomonadota</taxon>
        <taxon>Alphaproteobacteria</taxon>
        <taxon>Maricaulales</taxon>
        <taxon>Robiginitomaculaceae</taxon>
    </lineage>
</organism>
<evidence type="ECO:0000256" key="1">
    <source>
        <dbReference type="ARBA" id="ARBA00023015"/>
    </source>
</evidence>
<dbReference type="InterPro" id="IPR036388">
    <property type="entry name" value="WH-like_DNA-bd_sf"/>
</dbReference>
<evidence type="ECO:0000256" key="2">
    <source>
        <dbReference type="ARBA" id="ARBA00023125"/>
    </source>
</evidence>
<keyword evidence="3" id="KW-0804">Transcription</keyword>
<evidence type="ECO:0000313" key="6">
    <source>
        <dbReference type="Proteomes" id="UP000282211"/>
    </source>
</evidence>
<sequence>MQNNANDILNPFHSFKLDPQSPLPLYFQLYESLSKRIHAGEIPNGFKLPSESRLAERLGVSRITIKRAFNELADSGLVSRKRGKGTLVTLNTALVVKGGVLEMTSNIAAIRHRTKAKLYNRSRDDIPESAFNALKLPMSASIETTTHALLLNENAVTMSVTYAPSELIKNFSDEDIERESLITLMQEKGIRVSKADQVLTAIAATDYHAEVFSIPTGSPLMEIQCLMFDQTGTPCQFVKSYFLPEFYRYEMTLT</sequence>
<dbReference type="Gene3D" id="1.10.10.10">
    <property type="entry name" value="Winged helix-like DNA-binding domain superfamily/Winged helix DNA-binding domain"/>
    <property type="match status" value="1"/>
</dbReference>